<keyword evidence="1 4" id="KW-0853">WD repeat</keyword>
<dbReference type="SUPFAM" id="SSF50978">
    <property type="entry name" value="WD40 repeat-like"/>
    <property type="match status" value="1"/>
</dbReference>
<dbReference type="PROSITE" id="PS50294">
    <property type="entry name" value="WD_REPEATS_REGION"/>
    <property type="match status" value="1"/>
</dbReference>
<protein>
    <submittedName>
        <fullName evidence="5">Uncharacterized protein</fullName>
    </submittedName>
</protein>
<gene>
    <name evidence="5" type="ORF">GSTUAT00007757001</name>
</gene>
<evidence type="ECO:0000256" key="1">
    <source>
        <dbReference type="ARBA" id="ARBA00022574"/>
    </source>
</evidence>
<organism evidence="5 6">
    <name type="scientific">Tuber aestivum</name>
    <name type="common">summer truffle</name>
    <dbReference type="NCBI Taxonomy" id="59557"/>
    <lineage>
        <taxon>Eukaryota</taxon>
        <taxon>Fungi</taxon>
        <taxon>Dikarya</taxon>
        <taxon>Ascomycota</taxon>
        <taxon>Pezizomycotina</taxon>
        <taxon>Pezizomycetes</taxon>
        <taxon>Pezizales</taxon>
        <taxon>Tuberaceae</taxon>
        <taxon>Tuber</taxon>
    </lineage>
</organism>
<dbReference type="GO" id="GO:0000445">
    <property type="term" value="C:THO complex part of transcription export complex"/>
    <property type="evidence" value="ECO:0007669"/>
    <property type="project" value="TreeGrafter"/>
</dbReference>
<reference evidence="5" key="1">
    <citation type="submission" date="2015-10" db="EMBL/GenBank/DDBJ databases">
        <authorList>
            <person name="Regsiter A."/>
            <person name="william w."/>
        </authorList>
    </citation>
    <scope>NUCLEOTIDE SEQUENCE</scope>
    <source>
        <strain evidence="5">Montdore</strain>
    </source>
</reference>
<dbReference type="InterPro" id="IPR015943">
    <property type="entry name" value="WD40/YVTN_repeat-like_dom_sf"/>
</dbReference>
<dbReference type="Gene3D" id="2.130.10.10">
    <property type="entry name" value="YVTN repeat-like/Quinoprotein amine dehydrogenase"/>
    <property type="match status" value="2"/>
</dbReference>
<dbReference type="PANTHER" id="PTHR22839:SF0">
    <property type="entry name" value="THO COMPLEX SUBUNIT 3"/>
    <property type="match status" value="1"/>
</dbReference>
<feature type="repeat" description="WD" evidence="4">
    <location>
        <begin position="221"/>
        <end position="253"/>
    </location>
</feature>
<dbReference type="AlphaFoldDB" id="A0A292PKZ4"/>
<evidence type="ECO:0000313" key="5">
    <source>
        <dbReference type="EMBL" id="CUS08176.1"/>
    </source>
</evidence>
<dbReference type="Pfam" id="PF00400">
    <property type="entry name" value="WD40"/>
    <property type="match status" value="3"/>
</dbReference>
<evidence type="ECO:0000313" key="6">
    <source>
        <dbReference type="Proteomes" id="UP001412239"/>
    </source>
</evidence>
<evidence type="ECO:0000256" key="3">
    <source>
        <dbReference type="ARBA" id="ARBA00046343"/>
    </source>
</evidence>
<proteinExistence type="inferred from homology"/>
<dbReference type="InterPro" id="IPR001680">
    <property type="entry name" value="WD40_rpt"/>
</dbReference>
<dbReference type="InterPro" id="IPR036322">
    <property type="entry name" value="WD40_repeat_dom_sf"/>
</dbReference>
<dbReference type="PANTHER" id="PTHR22839">
    <property type="entry name" value="THO COMPLEX SUBUNIT 3 THO3"/>
    <property type="match status" value="1"/>
</dbReference>
<dbReference type="PROSITE" id="PS50082">
    <property type="entry name" value="WD_REPEATS_2"/>
    <property type="match status" value="1"/>
</dbReference>
<evidence type="ECO:0000256" key="2">
    <source>
        <dbReference type="ARBA" id="ARBA00022737"/>
    </source>
</evidence>
<keyword evidence="2" id="KW-0677">Repeat</keyword>
<dbReference type="Proteomes" id="UP001412239">
    <property type="component" value="Unassembled WGS sequence"/>
</dbReference>
<dbReference type="InterPro" id="IPR040132">
    <property type="entry name" value="Tex1/THOC3"/>
</dbReference>
<accession>A0A292PKZ4</accession>
<sequence>MAPPPVLTHRSIAPSFFTAAFHPSKSREYREHRPSNHSSNAVIRSIAWNNLGNRIACGLNTNLVRVWNPDKPEAKNSTELKGHLKDVEKVVWDPMHPDKLASCCNGQVKFWDYRSQFDPLVRIMLDRVADEDGCLGTTVTTGDNVNLAYHPDSKVLAVGTKDDRIHFIDPRNASAILKTHKEGTQSNQVTFSHNGEYVLITTSLGKIVVRNWPSLEEVYSVDAHHSALNCLQLDPRGSTLAIGGSDAALSLWDTAHWVCLRTLTRMDAPIKSMGYSFDGAYVCASSDESTNIEIAHCDTGDYVHTIQTNHSIPNIAWHPNKYVLAYTGDPVGLKIMGINAV</sequence>
<dbReference type="SMART" id="SM00320">
    <property type="entry name" value="WD40"/>
    <property type="match status" value="6"/>
</dbReference>
<evidence type="ECO:0000256" key="4">
    <source>
        <dbReference type="PROSITE-ProRule" id="PRU00221"/>
    </source>
</evidence>
<comment type="similarity">
    <text evidence="3">Belongs to the THOC3 family.</text>
</comment>
<name>A0A292PKZ4_9PEZI</name>
<keyword evidence="6" id="KW-1185">Reference proteome</keyword>
<dbReference type="EMBL" id="LN891145">
    <property type="protein sequence ID" value="CUS08176.1"/>
    <property type="molecule type" value="Genomic_DNA"/>
</dbReference>
<dbReference type="GO" id="GO:0006406">
    <property type="term" value="P:mRNA export from nucleus"/>
    <property type="evidence" value="ECO:0007669"/>
    <property type="project" value="InterPro"/>
</dbReference>